<organism evidence="3 4">
    <name type="scientific">Anopheles culicifacies</name>
    <dbReference type="NCBI Taxonomy" id="139723"/>
    <lineage>
        <taxon>Eukaryota</taxon>
        <taxon>Metazoa</taxon>
        <taxon>Ecdysozoa</taxon>
        <taxon>Arthropoda</taxon>
        <taxon>Hexapoda</taxon>
        <taxon>Insecta</taxon>
        <taxon>Pterygota</taxon>
        <taxon>Neoptera</taxon>
        <taxon>Endopterygota</taxon>
        <taxon>Diptera</taxon>
        <taxon>Nematocera</taxon>
        <taxon>Culicoidea</taxon>
        <taxon>Culicidae</taxon>
        <taxon>Anophelinae</taxon>
        <taxon>Anopheles</taxon>
        <taxon>culicifacies species complex</taxon>
    </lineage>
</organism>
<keyword evidence="4" id="KW-1185">Reference proteome</keyword>
<dbReference type="EMBL" id="AXCM01014051">
    <property type="status" value="NOT_ANNOTATED_CDS"/>
    <property type="molecule type" value="Genomic_DNA"/>
</dbReference>
<reference evidence="4" key="1">
    <citation type="submission" date="2013-09" db="EMBL/GenBank/DDBJ databases">
        <title>The Genome Sequence of Anopheles culicifacies species A.</title>
        <authorList>
            <consortium name="The Broad Institute Genomics Platform"/>
            <person name="Neafsey D.E."/>
            <person name="Besansky N."/>
            <person name="Howell P."/>
            <person name="Walton C."/>
            <person name="Young S.K."/>
            <person name="Zeng Q."/>
            <person name="Gargeya S."/>
            <person name="Fitzgerald M."/>
            <person name="Haas B."/>
            <person name="Abouelleil A."/>
            <person name="Allen A.W."/>
            <person name="Alvarado L."/>
            <person name="Arachchi H.M."/>
            <person name="Berlin A.M."/>
            <person name="Chapman S.B."/>
            <person name="Gainer-Dewar J."/>
            <person name="Goldberg J."/>
            <person name="Griggs A."/>
            <person name="Gujja S."/>
            <person name="Hansen M."/>
            <person name="Howarth C."/>
            <person name="Imamovic A."/>
            <person name="Ireland A."/>
            <person name="Larimer J."/>
            <person name="McCowan C."/>
            <person name="Murphy C."/>
            <person name="Pearson M."/>
            <person name="Poon T.W."/>
            <person name="Priest M."/>
            <person name="Roberts A."/>
            <person name="Saif S."/>
            <person name="Shea T."/>
            <person name="Sisk P."/>
            <person name="Sykes S."/>
            <person name="Wortman J."/>
            <person name="Nusbaum C."/>
            <person name="Birren B."/>
        </authorList>
    </citation>
    <scope>NUCLEOTIDE SEQUENCE [LARGE SCALE GENOMIC DNA]</scope>
    <source>
        <strain evidence="4">A-37</strain>
    </source>
</reference>
<dbReference type="Proteomes" id="UP000075883">
    <property type="component" value="Unassembled WGS sequence"/>
</dbReference>
<feature type="compositionally biased region" description="Polar residues" evidence="1">
    <location>
        <begin position="45"/>
        <end position="62"/>
    </location>
</feature>
<sequence length="154" mass="16727">MHQYKKALAIALVAFGMLLVSNGLTIQELRAQIAQQRIQERYGVTNASESTTTMEDSASESNTTTTTTKTEQPAEENSATNSTEATTTSASTTTTESTTSAASSTGTTSMEDALKAQYRAQKEKHMTGSSDWGFAMPDEMWSNRGAPFVMKRYK</sequence>
<dbReference type="AlphaFoldDB" id="A0A182MRZ7"/>
<dbReference type="VEuPathDB" id="VectorBase:ACUA024856"/>
<name>A0A182MRZ7_9DIPT</name>
<protein>
    <submittedName>
        <fullName evidence="3">Uncharacterized protein</fullName>
    </submittedName>
</protein>
<feature type="chain" id="PRO_5008128728" evidence="2">
    <location>
        <begin position="24"/>
        <end position="154"/>
    </location>
</feature>
<feature type="signal peptide" evidence="2">
    <location>
        <begin position="1"/>
        <end position="23"/>
    </location>
</feature>
<accession>A0A182MRZ7</accession>
<proteinExistence type="predicted"/>
<evidence type="ECO:0000313" key="3">
    <source>
        <dbReference type="EnsemblMetazoa" id="ACUA024856-PA"/>
    </source>
</evidence>
<feature type="region of interest" description="Disordered" evidence="1">
    <location>
        <begin position="44"/>
        <end position="141"/>
    </location>
</feature>
<evidence type="ECO:0000256" key="1">
    <source>
        <dbReference type="SAM" id="MobiDB-lite"/>
    </source>
</evidence>
<dbReference type="EnsemblMetazoa" id="ACUA024856-RA">
    <property type="protein sequence ID" value="ACUA024856-PA"/>
    <property type="gene ID" value="ACUA024856"/>
</dbReference>
<feature type="compositionally biased region" description="Low complexity" evidence="1">
    <location>
        <begin position="63"/>
        <end position="109"/>
    </location>
</feature>
<evidence type="ECO:0000256" key="2">
    <source>
        <dbReference type="SAM" id="SignalP"/>
    </source>
</evidence>
<reference evidence="3" key="2">
    <citation type="submission" date="2020-05" db="UniProtKB">
        <authorList>
            <consortium name="EnsemblMetazoa"/>
        </authorList>
    </citation>
    <scope>IDENTIFICATION</scope>
    <source>
        <strain evidence="3">A-37</strain>
    </source>
</reference>
<keyword evidence="2" id="KW-0732">Signal</keyword>
<evidence type="ECO:0000313" key="4">
    <source>
        <dbReference type="Proteomes" id="UP000075883"/>
    </source>
</evidence>